<dbReference type="AlphaFoldDB" id="A0A9P6SRI2"/>
<evidence type="ECO:0000259" key="4">
    <source>
        <dbReference type="Pfam" id="PF20147"/>
    </source>
</evidence>
<dbReference type="GO" id="GO:0005576">
    <property type="term" value="C:extracellular region"/>
    <property type="evidence" value="ECO:0007669"/>
    <property type="project" value="UniProtKB-SubCell"/>
</dbReference>
<dbReference type="GO" id="GO:0043657">
    <property type="term" value="C:host cell"/>
    <property type="evidence" value="ECO:0007669"/>
    <property type="project" value="UniProtKB-SubCell"/>
</dbReference>
<dbReference type="InterPro" id="IPR045379">
    <property type="entry name" value="Crinkler_N"/>
</dbReference>
<evidence type="ECO:0000313" key="5">
    <source>
        <dbReference type="EMBL" id="KAF9993329.1"/>
    </source>
</evidence>
<gene>
    <name evidence="5" type="ORF">BGZ80_008179</name>
</gene>
<keyword evidence="6" id="KW-1185">Reference proteome</keyword>
<dbReference type="Pfam" id="PF20147">
    <property type="entry name" value="Crinkler"/>
    <property type="match status" value="1"/>
</dbReference>
<dbReference type="EMBL" id="JAAAID010004365">
    <property type="protein sequence ID" value="KAF9993329.1"/>
    <property type="molecule type" value="Genomic_DNA"/>
</dbReference>
<evidence type="ECO:0000256" key="2">
    <source>
        <dbReference type="ARBA" id="ARBA00004613"/>
    </source>
</evidence>
<organism evidence="5 6">
    <name type="scientific">Entomortierella chlamydospora</name>
    <dbReference type="NCBI Taxonomy" id="101097"/>
    <lineage>
        <taxon>Eukaryota</taxon>
        <taxon>Fungi</taxon>
        <taxon>Fungi incertae sedis</taxon>
        <taxon>Mucoromycota</taxon>
        <taxon>Mortierellomycotina</taxon>
        <taxon>Mortierellomycetes</taxon>
        <taxon>Mortierellales</taxon>
        <taxon>Mortierellaceae</taxon>
        <taxon>Entomortierella</taxon>
    </lineage>
</organism>
<sequence>IEPDDTVDDLKDAIKIKQSPSFNDTRASDLVLWIVTIPIGEDNEEEDDKPILLEDHLADAKKIRAKQAATEICKIFGSAPLKNTIHCIVQRPAAAP</sequence>
<evidence type="ECO:0000256" key="1">
    <source>
        <dbReference type="ARBA" id="ARBA00004340"/>
    </source>
</evidence>
<proteinExistence type="predicted"/>
<accession>A0A9P6SRI2</accession>
<comment type="subcellular location">
    <subcellularLocation>
        <location evidence="1">Host cell</location>
    </subcellularLocation>
    <subcellularLocation>
        <location evidence="2">Secreted</location>
    </subcellularLocation>
</comment>
<name>A0A9P6SRI2_9FUNG</name>
<feature type="non-terminal residue" evidence="5">
    <location>
        <position position="1"/>
    </location>
</feature>
<feature type="domain" description="Crinkler effector protein N-terminal" evidence="4">
    <location>
        <begin position="1"/>
        <end position="90"/>
    </location>
</feature>
<feature type="non-terminal residue" evidence="5">
    <location>
        <position position="96"/>
    </location>
</feature>
<protein>
    <recommendedName>
        <fullName evidence="4">Crinkler effector protein N-terminal domain-containing protein</fullName>
    </recommendedName>
</protein>
<evidence type="ECO:0000256" key="3">
    <source>
        <dbReference type="ARBA" id="ARBA00022525"/>
    </source>
</evidence>
<evidence type="ECO:0000313" key="6">
    <source>
        <dbReference type="Proteomes" id="UP000703661"/>
    </source>
</evidence>
<reference evidence="5" key="1">
    <citation type="journal article" date="2020" name="Fungal Divers.">
        <title>Resolving the Mortierellaceae phylogeny through synthesis of multi-gene phylogenetics and phylogenomics.</title>
        <authorList>
            <person name="Vandepol N."/>
            <person name="Liber J."/>
            <person name="Desiro A."/>
            <person name="Na H."/>
            <person name="Kennedy M."/>
            <person name="Barry K."/>
            <person name="Grigoriev I.V."/>
            <person name="Miller A.N."/>
            <person name="O'Donnell K."/>
            <person name="Stajich J.E."/>
            <person name="Bonito G."/>
        </authorList>
    </citation>
    <scope>NUCLEOTIDE SEQUENCE</scope>
    <source>
        <strain evidence="5">NRRL 2769</strain>
    </source>
</reference>
<dbReference type="Proteomes" id="UP000703661">
    <property type="component" value="Unassembled WGS sequence"/>
</dbReference>
<keyword evidence="3" id="KW-0964">Secreted</keyword>
<comment type="caution">
    <text evidence="5">The sequence shown here is derived from an EMBL/GenBank/DDBJ whole genome shotgun (WGS) entry which is preliminary data.</text>
</comment>